<evidence type="ECO:0000256" key="5">
    <source>
        <dbReference type="ARBA" id="ARBA00022801"/>
    </source>
</evidence>
<evidence type="ECO:0000313" key="9">
    <source>
        <dbReference type="EMBL" id="RGV54716.1"/>
    </source>
</evidence>
<protein>
    <recommendedName>
        <fullName evidence="3">non-reducing end alpha-L-arabinofuranosidase</fullName>
        <ecNumber evidence="3">3.2.1.55</ecNumber>
    </recommendedName>
</protein>
<feature type="domain" description="Alpha-L-arabinofuranosidase C-terminal" evidence="8">
    <location>
        <begin position="477"/>
        <end position="830"/>
    </location>
</feature>
<gene>
    <name evidence="9" type="ORF">DWW10_09425</name>
</gene>
<dbReference type="PROSITE" id="PS51257">
    <property type="entry name" value="PROKAR_LIPOPROTEIN"/>
    <property type="match status" value="1"/>
</dbReference>
<dbReference type="SUPFAM" id="SSF51011">
    <property type="entry name" value="Glycosyl hydrolase domain"/>
    <property type="match status" value="1"/>
</dbReference>
<dbReference type="RefSeq" id="WP_022393071.1">
    <property type="nucleotide sequence ID" value="NZ_QRZF01000005.1"/>
</dbReference>
<dbReference type="GO" id="GO:0046373">
    <property type="term" value="P:L-arabinose metabolic process"/>
    <property type="evidence" value="ECO:0007669"/>
    <property type="project" value="InterPro"/>
</dbReference>
<dbReference type="InterPro" id="IPR051563">
    <property type="entry name" value="Glycosyl_Hydrolase_51"/>
</dbReference>
<evidence type="ECO:0000256" key="3">
    <source>
        <dbReference type="ARBA" id="ARBA00012670"/>
    </source>
</evidence>
<evidence type="ECO:0000256" key="7">
    <source>
        <dbReference type="SAM" id="SignalP"/>
    </source>
</evidence>
<keyword evidence="5" id="KW-0378">Hydrolase</keyword>
<reference evidence="9 10" key="1">
    <citation type="submission" date="2018-08" db="EMBL/GenBank/DDBJ databases">
        <title>A genome reference for cultivated species of the human gut microbiota.</title>
        <authorList>
            <person name="Zou Y."/>
            <person name="Xue W."/>
            <person name="Luo G."/>
        </authorList>
    </citation>
    <scope>NUCLEOTIDE SEQUENCE [LARGE SCALE GENOMIC DNA]</scope>
    <source>
        <strain evidence="9 10">AF14-32</strain>
    </source>
</reference>
<comment type="similarity">
    <text evidence="2">Belongs to the glycosyl hydrolase 51 family.</text>
</comment>
<evidence type="ECO:0000256" key="6">
    <source>
        <dbReference type="ARBA" id="ARBA00023180"/>
    </source>
</evidence>
<evidence type="ECO:0000256" key="1">
    <source>
        <dbReference type="ARBA" id="ARBA00001462"/>
    </source>
</evidence>
<proteinExistence type="inferred from homology"/>
<sequence length="839" mass="93571">MKKFFLCFAAAALLLSACNSIAPKEELVINLQEKGAEVAPSMYGIFFEEINHAGDGGLYAELVKNRSFEELEMPEGYYAEGDVLHPKKVCNHMSGEVREGSFRWTTEPVPGWNLNTQETAHAEMKLTKENPKYPTAPNNLKVTIKDASTPVRLINGGYWGMNLVKEDSYLLRAILRTSADYKGKITALLLSEKDEVLASAAIEISGSGTWNDVHQMMRPAATDAKGKLALEFDGPGTVYVDYVSLFPEKTFRNRPNGLRNDVAEMLAGLQPAFVRWPGGCVVEGISLENRFEWKKTLGDPAARSGEYSTWGYRCSYGFGYYEMLQFCEDIGAKAMFVCNVGLGCQYRMGDASSENKIAYYLDDCMDAIEYAIGDVTTEWGAKRAEQGHPAPFPLQYVEIGNENWGDEYDKRFDIFYTAIKEKYPELTLISNHGLGGTGKIAKTDMIDPHWYVNPEFFFQNTKIFDNHPRGKYDVYVGEYACNANVGGGNLRAALSEAAFISGMERNGDLVKMTSYAPLLENRNDRSWAVNLIWLDTDQVLGRSSYYVQKMAAENRPTYNVKSNLTMSAPQQMEYNAGRFGFGSWNTQVEFSDVKVTRADGTAVPFDLAKSAEQKGTWNLKDGLLSQTSLETPTKYIVDGFSGNEFTLECKVRKTGGHEGFFIYFGLSEDNKKGFVYNVAGWNNQTTAIEGVAEGRTAGVVSDRVAQSLENDQWYDVKMVVTPLKSELYMDGKLIVSYSPETTPLQFFSSGYDEATGELIVKVVNAEAEAYPLRIKLEGVSKVEKTGKVISLSAASDMEENSFEEPMKISPQESEYNGFGESFDYSFPPFSYTILRLKAN</sequence>
<dbReference type="PANTHER" id="PTHR31776">
    <property type="entry name" value="ALPHA-L-ARABINOFURANOSIDASE 1"/>
    <property type="match status" value="1"/>
</dbReference>
<comment type="catalytic activity">
    <reaction evidence="1">
        <text>Hydrolysis of terminal non-reducing alpha-L-arabinofuranoside residues in alpha-L-arabinosides.</text>
        <dbReference type="EC" id="3.2.1.55"/>
    </reaction>
</comment>
<dbReference type="EMBL" id="QRZF01000005">
    <property type="protein sequence ID" value="RGV54716.1"/>
    <property type="molecule type" value="Genomic_DNA"/>
</dbReference>
<feature type="signal peptide" evidence="7">
    <location>
        <begin position="1"/>
        <end position="22"/>
    </location>
</feature>
<organism evidence="9 10">
    <name type="scientific">Bacteroides intestinalis</name>
    <dbReference type="NCBI Taxonomy" id="329854"/>
    <lineage>
        <taxon>Bacteria</taxon>
        <taxon>Pseudomonadati</taxon>
        <taxon>Bacteroidota</taxon>
        <taxon>Bacteroidia</taxon>
        <taxon>Bacteroidales</taxon>
        <taxon>Bacteroidaceae</taxon>
        <taxon>Bacteroides</taxon>
    </lineage>
</organism>
<dbReference type="SUPFAM" id="SSF51445">
    <property type="entry name" value="(Trans)glycosidases"/>
    <property type="match status" value="1"/>
</dbReference>
<name>A0A412YBI9_9BACE</name>
<dbReference type="Pfam" id="PF06964">
    <property type="entry name" value="Alpha-L-AF_C"/>
    <property type="match status" value="1"/>
</dbReference>
<dbReference type="GO" id="GO:0046556">
    <property type="term" value="F:alpha-L-arabinofuranosidase activity"/>
    <property type="evidence" value="ECO:0007669"/>
    <property type="project" value="UniProtKB-EC"/>
</dbReference>
<dbReference type="SUPFAM" id="SSF49899">
    <property type="entry name" value="Concanavalin A-like lectins/glucanases"/>
    <property type="match status" value="1"/>
</dbReference>
<evidence type="ECO:0000256" key="4">
    <source>
        <dbReference type="ARBA" id="ARBA00022729"/>
    </source>
</evidence>
<dbReference type="EC" id="3.2.1.55" evidence="3"/>
<dbReference type="InterPro" id="IPR013320">
    <property type="entry name" value="ConA-like_dom_sf"/>
</dbReference>
<dbReference type="Pfam" id="PF22848">
    <property type="entry name" value="ASD1_dom"/>
    <property type="match status" value="1"/>
</dbReference>
<dbReference type="InterPro" id="IPR010720">
    <property type="entry name" value="Alpha-L-AF_C"/>
</dbReference>
<accession>A0A412YBI9</accession>
<evidence type="ECO:0000313" key="10">
    <source>
        <dbReference type="Proteomes" id="UP000283850"/>
    </source>
</evidence>
<evidence type="ECO:0000259" key="8">
    <source>
        <dbReference type="SMART" id="SM00813"/>
    </source>
</evidence>
<dbReference type="Gene3D" id="2.60.40.1180">
    <property type="entry name" value="Golgi alpha-mannosidase II"/>
    <property type="match status" value="1"/>
</dbReference>
<keyword evidence="6" id="KW-0325">Glycoprotein</keyword>
<feature type="chain" id="PRO_5019232859" description="non-reducing end alpha-L-arabinofuranosidase" evidence="7">
    <location>
        <begin position="23"/>
        <end position="839"/>
    </location>
</feature>
<dbReference type="AlphaFoldDB" id="A0A412YBI9"/>
<dbReference type="PANTHER" id="PTHR31776:SF0">
    <property type="entry name" value="ALPHA-L-ARABINOFURANOSIDASE 1"/>
    <property type="match status" value="1"/>
</dbReference>
<keyword evidence="4 7" id="KW-0732">Signal</keyword>
<dbReference type="Gene3D" id="3.20.20.80">
    <property type="entry name" value="Glycosidases"/>
    <property type="match status" value="1"/>
</dbReference>
<evidence type="ECO:0000256" key="2">
    <source>
        <dbReference type="ARBA" id="ARBA00007186"/>
    </source>
</evidence>
<dbReference type="Gene3D" id="2.60.120.260">
    <property type="entry name" value="Galactose-binding domain-like"/>
    <property type="match status" value="1"/>
</dbReference>
<dbReference type="InterPro" id="IPR055235">
    <property type="entry name" value="ASD1_cat"/>
</dbReference>
<dbReference type="InterPro" id="IPR017853">
    <property type="entry name" value="GH"/>
</dbReference>
<dbReference type="SMART" id="SM00813">
    <property type="entry name" value="Alpha-L-AF_C"/>
    <property type="match status" value="1"/>
</dbReference>
<dbReference type="Proteomes" id="UP000283850">
    <property type="component" value="Unassembled WGS sequence"/>
</dbReference>
<comment type="caution">
    <text evidence="9">The sequence shown here is derived from an EMBL/GenBank/DDBJ whole genome shotgun (WGS) entry which is preliminary data.</text>
</comment>
<dbReference type="InterPro" id="IPR013780">
    <property type="entry name" value="Glyco_hydro_b"/>
</dbReference>